<feature type="chain" id="PRO_5039106072" description="Secreted protein" evidence="1">
    <location>
        <begin position="17"/>
        <end position="171"/>
    </location>
</feature>
<comment type="caution">
    <text evidence="2">The sequence shown here is derived from an EMBL/GenBank/DDBJ whole genome shotgun (WGS) entry which is preliminary data.</text>
</comment>
<evidence type="ECO:0000313" key="3">
    <source>
        <dbReference type="Proteomes" id="UP000315759"/>
    </source>
</evidence>
<sequence>MTALLRTGLVSVVVGAAVTLVTAGHVAAAPADGTAYAIGKCFAAGDVPVVQPPRFAYNCDETGVMQDMTWASWGTDGARGTGFDNAVECQPNCAQGTRLVNPIVVHAWNPKTPTKPGCPPGVQFFADMSIAYPKAAPPWIKPGTTWDTGTDFVTVDGMPAVHYSGLTPSCS</sequence>
<name>A0A544W3I6_9MYCO</name>
<organism evidence="2 3">
    <name type="scientific">Mycolicibacterium hodleri</name>
    <dbReference type="NCBI Taxonomy" id="49897"/>
    <lineage>
        <taxon>Bacteria</taxon>
        <taxon>Bacillati</taxon>
        <taxon>Actinomycetota</taxon>
        <taxon>Actinomycetes</taxon>
        <taxon>Mycobacteriales</taxon>
        <taxon>Mycobacteriaceae</taxon>
        <taxon>Mycolicibacterium</taxon>
    </lineage>
</organism>
<keyword evidence="1" id="KW-0732">Signal</keyword>
<dbReference type="EMBL" id="VIFX01000010">
    <property type="protein sequence ID" value="TQR86790.1"/>
    <property type="molecule type" value="Genomic_DNA"/>
</dbReference>
<gene>
    <name evidence="2" type="ORF">D8S82_09980</name>
</gene>
<evidence type="ECO:0008006" key="4">
    <source>
        <dbReference type="Google" id="ProtNLM"/>
    </source>
</evidence>
<keyword evidence="3" id="KW-1185">Reference proteome</keyword>
<accession>A0A544W3I6</accession>
<reference evidence="2 3" key="1">
    <citation type="submission" date="2018-10" db="EMBL/GenBank/DDBJ databases">
        <title>Draft genome of Mycobacterium hodleri strain B.</title>
        <authorList>
            <person name="Amande T.J."/>
            <person name="Mcgenity T.J."/>
        </authorList>
    </citation>
    <scope>NUCLEOTIDE SEQUENCE [LARGE SCALE GENOMIC DNA]</scope>
    <source>
        <strain evidence="2 3">B</strain>
    </source>
</reference>
<dbReference type="Proteomes" id="UP000315759">
    <property type="component" value="Unassembled WGS sequence"/>
</dbReference>
<protein>
    <recommendedName>
        <fullName evidence="4">Secreted protein</fullName>
    </recommendedName>
</protein>
<dbReference type="AlphaFoldDB" id="A0A544W3I6"/>
<proteinExistence type="predicted"/>
<dbReference type="RefSeq" id="WP_142551941.1">
    <property type="nucleotide sequence ID" value="NZ_VIFX01000010.1"/>
</dbReference>
<evidence type="ECO:0000313" key="2">
    <source>
        <dbReference type="EMBL" id="TQR86790.1"/>
    </source>
</evidence>
<evidence type="ECO:0000256" key="1">
    <source>
        <dbReference type="SAM" id="SignalP"/>
    </source>
</evidence>
<feature type="signal peptide" evidence="1">
    <location>
        <begin position="1"/>
        <end position="16"/>
    </location>
</feature>